<accession>X1A3S5</accession>
<name>X1A3S5_9ZZZZ</name>
<organism evidence="1">
    <name type="scientific">marine sediment metagenome</name>
    <dbReference type="NCBI Taxonomy" id="412755"/>
    <lineage>
        <taxon>unclassified sequences</taxon>
        <taxon>metagenomes</taxon>
        <taxon>ecological metagenomes</taxon>
    </lineage>
</organism>
<comment type="caution">
    <text evidence="1">The sequence shown here is derived from an EMBL/GenBank/DDBJ whole genome shotgun (WGS) entry which is preliminary data.</text>
</comment>
<proteinExistence type="predicted"/>
<sequence>SKFPKQKFTIKGRNRVQVELLKKLKTLCLSFRKPLEEEATTFSKELNFLFLQPEKITPEIAVHLEKFLEQHPTLNEYREMTLMVGEIYRTPYELVDGHQIDALMQKSTYSDKLNTAISTLKRYKNEIIAFSDVFPKHPELSKACRANTEWINIKVKAPFKTSFNRQRLDFIENRMKLQLGGEVRNFIN</sequence>
<dbReference type="AlphaFoldDB" id="X1A3S5"/>
<gene>
    <name evidence="1" type="ORF">S01H4_10448</name>
</gene>
<dbReference type="EMBL" id="BART01004001">
    <property type="protein sequence ID" value="GAG64822.1"/>
    <property type="molecule type" value="Genomic_DNA"/>
</dbReference>
<feature type="non-terminal residue" evidence="1">
    <location>
        <position position="1"/>
    </location>
</feature>
<reference evidence="1" key="1">
    <citation type="journal article" date="2014" name="Front. Microbiol.">
        <title>High frequency of phylogenetically diverse reductive dehalogenase-homologous genes in deep subseafloor sedimentary metagenomes.</title>
        <authorList>
            <person name="Kawai M."/>
            <person name="Futagami T."/>
            <person name="Toyoda A."/>
            <person name="Takaki Y."/>
            <person name="Nishi S."/>
            <person name="Hori S."/>
            <person name="Arai W."/>
            <person name="Tsubouchi T."/>
            <person name="Morono Y."/>
            <person name="Uchiyama I."/>
            <person name="Ito T."/>
            <person name="Fujiyama A."/>
            <person name="Inagaki F."/>
            <person name="Takami H."/>
        </authorList>
    </citation>
    <scope>NUCLEOTIDE SEQUENCE</scope>
    <source>
        <strain evidence="1">Expedition CK06-06</strain>
    </source>
</reference>
<evidence type="ECO:0000313" key="1">
    <source>
        <dbReference type="EMBL" id="GAG64822.1"/>
    </source>
</evidence>
<protein>
    <submittedName>
        <fullName evidence="1">Uncharacterized protein</fullName>
    </submittedName>
</protein>